<dbReference type="Gene3D" id="1.25.40.1040">
    <property type="match status" value="1"/>
</dbReference>
<evidence type="ECO:0000256" key="2">
    <source>
        <dbReference type="ARBA" id="ARBA00022803"/>
    </source>
</evidence>
<dbReference type="OrthoDB" id="10263032at2759"/>
<dbReference type="PANTHER" id="PTHR22767:SF2">
    <property type="entry name" value="N(ALPHA)-ACETYLTRANSFERASE 15_16, ISOFORM A"/>
    <property type="match status" value="1"/>
</dbReference>
<dbReference type="Pfam" id="PF12569">
    <property type="entry name" value="NatA_aux_su"/>
    <property type="match status" value="1"/>
</dbReference>
<dbReference type="PANTHER" id="PTHR22767">
    <property type="entry name" value="N-TERMINAL ACETYLTRANSFERASE-RELATED"/>
    <property type="match status" value="1"/>
</dbReference>
<sequence length="76" mass="8544">MKHAGDLTAAAALADEARRMDLADRYINRECVKRMLQADQLNNLNDTQCMWYDLASGDSLLGRALKKFFSCGEALF</sequence>
<dbReference type="GO" id="GO:0005737">
    <property type="term" value="C:cytoplasm"/>
    <property type="evidence" value="ECO:0007669"/>
    <property type="project" value="TreeGrafter"/>
</dbReference>
<comment type="caution">
    <text evidence="3">The sequence shown here is derived from an EMBL/GenBank/DDBJ whole genome shotgun (WGS) entry which is preliminary data.</text>
</comment>
<proteinExistence type="predicted"/>
<dbReference type="Proteomes" id="UP000467841">
    <property type="component" value="Unassembled WGS sequence"/>
</dbReference>
<evidence type="ECO:0000313" key="4">
    <source>
        <dbReference type="Proteomes" id="UP000467841"/>
    </source>
</evidence>
<dbReference type="EMBL" id="CACVBM020001352">
    <property type="protein sequence ID" value="CAA7046710.1"/>
    <property type="molecule type" value="Genomic_DNA"/>
</dbReference>
<reference evidence="3" key="1">
    <citation type="submission" date="2020-01" db="EMBL/GenBank/DDBJ databases">
        <authorList>
            <person name="Mishra B."/>
        </authorList>
    </citation>
    <scope>NUCLEOTIDE SEQUENCE [LARGE SCALE GENOMIC DNA]</scope>
</reference>
<evidence type="ECO:0000313" key="3">
    <source>
        <dbReference type="EMBL" id="CAA7046710.1"/>
    </source>
</evidence>
<dbReference type="InterPro" id="IPR021183">
    <property type="entry name" value="NatA_aux_su"/>
</dbReference>
<gene>
    <name evidence="3" type="ORF">MERR_LOCUS33945</name>
</gene>
<dbReference type="AlphaFoldDB" id="A0A6D2KF21"/>
<keyword evidence="4" id="KW-1185">Reference proteome</keyword>
<keyword evidence="1" id="KW-0677">Repeat</keyword>
<accession>A0A6D2KF21</accession>
<protein>
    <submittedName>
        <fullName evidence="3">Uncharacterized protein</fullName>
    </submittedName>
</protein>
<organism evidence="3 4">
    <name type="scientific">Microthlaspi erraticum</name>
    <dbReference type="NCBI Taxonomy" id="1685480"/>
    <lineage>
        <taxon>Eukaryota</taxon>
        <taxon>Viridiplantae</taxon>
        <taxon>Streptophyta</taxon>
        <taxon>Embryophyta</taxon>
        <taxon>Tracheophyta</taxon>
        <taxon>Spermatophyta</taxon>
        <taxon>Magnoliopsida</taxon>
        <taxon>eudicotyledons</taxon>
        <taxon>Gunneridae</taxon>
        <taxon>Pentapetalae</taxon>
        <taxon>rosids</taxon>
        <taxon>malvids</taxon>
        <taxon>Brassicales</taxon>
        <taxon>Brassicaceae</taxon>
        <taxon>Coluteocarpeae</taxon>
        <taxon>Microthlaspi</taxon>
    </lineage>
</organism>
<keyword evidence="2" id="KW-0802">TPR repeat</keyword>
<name>A0A6D2KF21_9BRAS</name>
<evidence type="ECO:0000256" key="1">
    <source>
        <dbReference type="ARBA" id="ARBA00022737"/>
    </source>
</evidence>